<comment type="catalytic activity">
    <reaction evidence="6">
        <text>L-tryptophan + O2 = indole-3-acetamide + CO2 + H2O</text>
        <dbReference type="Rhea" id="RHEA:16165"/>
        <dbReference type="ChEBI" id="CHEBI:15377"/>
        <dbReference type="ChEBI" id="CHEBI:15379"/>
        <dbReference type="ChEBI" id="CHEBI:16031"/>
        <dbReference type="ChEBI" id="CHEBI:16526"/>
        <dbReference type="ChEBI" id="CHEBI:57912"/>
        <dbReference type="EC" id="1.13.12.3"/>
    </reaction>
</comment>
<dbReference type="SUPFAM" id="SSF51905">
    <property type="entry name" value="FAD/NAD(P)-binding domain"/>
    <property type="match status" value="1"/>
</dbReference>
<dbReference type="NCBIfam" id="TIGR01409">
    <property type="entry name" value="TAT_signal_seq"/>
    <property type="match status" value="1"/>
</dbReference>
<dbReference type="InterPro" id="IPR036188">
    <property type="entry name" value="FAD/NAD-bd_sf"/>
</dbReference>
<dbReference type="InterPro" id="IPR019546">
    <property type="entry name" value="TAT_signal_bac_arc"/>
</dbReference>
<dbReference type="KEGG" id="mlir:LPB04_05210"/>
<evidence type="ECO:0000256" key="6">
    <source>
        <dbReference type="ARBA" id="ARBA00047321"/>
    </source>
</evidence>
<dbReference type="SUPFAM" id="SSF54373">
    <property type="entry name" value="FAD-linked reductases, C-terminal domain"/>
    <property type="match status" value="1"/>
</dbReference>
<dbReference type="InterPro" id="IPR006311">
    <property type="entry name" value="TAT_signal"/>
</dbReference>
<organism evidence="8 9">
    <name type="scientific">Massilia litorea</name>
    <dbReference type="NCBI Taxonomy" id="2769491"/>
    <lineage>
        <taxon>Bacteria</taxon>
        <taxon>Pseudomonadati</taxon>
        <taxon>Pseudomonadota</taxon>
        <taxon>Betaproteobacteria</taxon>
        <taxon>Burkholderiales</taxon>
        <taxon>Oxalobacteraceae</taxon>
        <taxon>Telluria group</taxon>
        <taxon>Massilia</taxon>
    </lineage>
</organism>
<dbReference type="InterPro" id="IPR050281">
    <property type="entry name" value="Flavin_monoamine_oxidase"/>
</dbReference>
<dbReference type="InterPro" id="IPR002937">
    <property type="entry name" value="Amino_oxidase"/>
</dbReference>
<evidence type="ECO:0000313" key="8">
    <source>
        <dbReference type="EMBL" id="QOL50691.1"/>
    </source>
</evidence>
<dbReference type="RefSeq" id="WP_193687678.1">
    <property type="nucleotide sequence ID" value="NZ_CP062941.1"/>
</dbReference>
<proteinExistence type="inferred from homology"/>
<evidence type="ECO:0000256" key="3">
    <source>
        <dbReference type="ARBA" id="ARBA00012535"/>
    </source>
</evidence>
<dbReference type="Pfam" id="PF01593">
    <property type="entry name" value="Amino_oxidase"/>
    <property type="match status" value="1"/>
</dbReference>
<dbReference type="Proteomes" id="UP000593875">
    <property type="component" value="Chromosome"/>
</dbReference>
<keyword evidence="9" id="KW-1185">Reference proteome</keyword>
<dbReference type="PANTHER" id="PTHR10742:SF410">
    <property type="entry name" value="LYSINE-SPECIFIC HISTONE DEMETHYLASE 2"/>
    <property type="match status" value="1"/>
</dbReference>
<evidence type="ECO:0000313" key="9">
    <source>
        <dbReference type="Proteomes" id="UP000593875"/>
    </source>
</evidence>
<dbReference type="Gene3D" id="3.90.660.10">
    <property type="match status" value="1"/>
</dbReference>
<dbReference type="EMBL" id="CP062941">
    <property type="protein sequence ID" value="QOL50691.1"/>
    <property type="molecule type" value="Genomic_DNA"/>
</dbReference>
<accession>A0A7L9U6L8</accession>
<gene>
    <name evidence="8" type="ORF">LPB04_05210</name>
</gene>
<name>A0A7L9U6L8_9BURK</name>
<comment type="pathway">
    <text evidence="1">Plant hormone metabolism; auxin biosynthesis.</text>
</comment>
<evidence type="ECO:0000256" key="1">
    <source>
        <dbReference type="ARBA" id="ARBA00004814"/>
    </source>
</evidence>
<reference evidence="8 9" key="1">
    <citation type="submission" date="2020-10" db="EMBL/GenBank/DDBJ databases">
        <title>Genome sequencing of Massilia sp. LPB0304.</title>
        <authorList>
            <person name="Kim J."/>
        </authorList>
    </citation>
    <scope>NUCLEOTIDE SEQUENCE [LARGE SCALE GENOMIC DNA]</scope>
    <source>
        <strain evidence="8 9">LPB0304</strain>
    </source>
</reference>
<dbReference type="GO" id="GO:0009851">
    <property type="term" value="P:auxin biosynthetic process"/>
    <property type="evidence" value="ECO:0007669"/>
    <property type="project" value="UniProtKB-KW"/>
</dbReference>
<evidence type="ECO:0000259" key="7">
    <source>
        <dbReference type="Pfam" id="PF01593"/>
    </source>
</evidence>
<comment type="similarity">
    <text evidence="2">Belongs to the tryptophan 2-monooxygenase family.</text>
</comment>
<keyword evidence="5" id="KW-0073">Auxin biosynthesis</keyword>
<dbReference type="PROSITE" id="PS51318">
    <property type="entry name" value="TAT"/>
    <property type="match status" value="1"/>
</dbReference>
<dbReference type="EC" id="1.13.12.3" evidence="3"/>
<sequence length="529" mass="58030">MAGSDKGMRTRRDFLYRAAAVGGSALLLNTMNAWGMGIASRVSAPPQLSGSGKGKKVLILGAGLAGMTAAYELGKLGYEVQVIEARSFAGGRCQTARKGFQLQELGGQMQECRFDEGHYINHGPWRIPMHHQSTLHYTRLFKVPLEVMVNENDNAIIYLEQGGPLAKQRLRGAQVKSDLRGHVAELLAKSVKNDQLDAQLNAGDKALLLDYLANEGHLDAGDLRYKGRSGRGYKTNPGAGMLPGPGEASDPLGFRDLLASKVGKVYSAVQDFPMQNTMFQPVGGMDQIARAFEKQVGRTIRYGAEVQTIRQDANKVTVTVKDAASGKLSSLNADYCLCTIPLSVLRMIDTDFSPRFKDAVKAVAYMPVGKIGLQMKRRFWEEDDQIYGGHIVTDLKGINVISVPSSNWQKQKGVLLGYYNYMLDAIETSALSPPARAEFALSAGQQIFPAYRSSFESSFSVAWHRVQYNLGGWAEWTDESRKAAYPILNEGEGRILLAGEHLSYLTGWQAGAIESSWQQIERIHARAQA</sequence>
<dbReference type="PANTHER" id="PTHR10742">
    <property type="entry name" value="FLAVIN MONOAMINE OXIDASE"/>
    <property type="match status" value="1"/>
</dbReference>
<evidence type="ECO:0000256" key="5">
    <source>
        <dbReference type="ARBA" id="ARBA00023070"/>
    </source>
</evidence>
<dbReference type="Gene3D" id="1.20.1440.240">
    <property type="match status" value="1"/>
</dbReference>
<protein>
    <recommendedName>
        <fullName evidence="4">Tryptophan 2-monooxygenase</fullName>
        <ecNumber evidence="3">1.13.12.3</ecNumber>
    </recommendedName>
</protein>
<dbReference type="Gene3D" id="3.50.50.60">
    <property type="entry name" value="FAD/NAD(P)-binding domain"/>
    <property type="match status" value="1"/>
</dbReference>
<dbReference type="AlphaFoldDB" id="A0A7L9U6L8"/>
<dbReference type="GO" id="GO:0050361">
    <property type="term" value="F:tryptophan 2-monooxygenase activity"/>
    <property type="evidence" value="ECO:0007669"/>
    <property type="project" value="UniProtKB-EC"/>
</dbReference>
<evidence type="ECO:0000256" key="4">
    <source>
        <dbReference type="ARBA" id="ARBA00017871"/>
    </source>
</evidence>
<feature type="domain" description="Amine oxidase" evidence="7">
    <location>
        <begin position="64"/>
        <end position="518"/>
    </location>
</feature>
<evidence type="ECO:0000256" key="2">
    <source>
        <dbReference type="ARBA" id="ARBA00005833"/>
    </source>
</evidence>